<keyword evidence="7 8" id="KW-0275">Fatty acid biosynthesis</keyword>
<dbReference type="SUPFAM" id="SSF56214">
    <property type="entry name" value="4'-phosphopantetheinyl transferase"/>
    <property type="match status" value="1"/>
</dbReference>
<dbReference type="InterPro" id="IPR004568">
    <property type="entry name" value="Ppantetheine-prot_Trfase_dom"/>
</dbReference>
<dbReference type="Pfam" id="PF01648">
    <property type="entry name" value="ACPS"/>
    <property type="match status" value="1"/>
</dbReference>
<comment type="cofactor">
    <cofactor evidence="8">
        <name>Mg(2+)</name>
        <dbReference type="ChEBI" id="CHEBI:18420"/>
    </cofactor>
</comment>
<evidence type="ECO:0000256" key="4">
    <source>
        <dbReference type="ARBA" id="ARBA00022832"/>
    </source>
</evidence>
<feature type="domain" description="4'-phosphopantetheinyl transferase" evidence="9">
    <location>
        <begin position="4"/>
        <end position="117"/>
    </location>
</feature>
<dbReference type="InterPro" id="IPR008278">
    <property type="entry name" value="4-PPantetheinyl_Trfase_dom"/>
</dbReference>
<dbReference type="InterPro" id="IPR037143">
    <property type="entry name" value="4-PPantetheinyl_Trfase_dom_sf"/>
</dbReference>
<protein>
    <recommendedName>
        <fullName evidence="8">Holo-[acyl-carrier-protein] synthase</fullName>
        <shortName evidence="8">Holo-ACP synthase</shortName>
        <ecNumber evidence="8">2.7.8.7</ecNumber>
    </recommendedName>
    <alternativeName>
        <fullName evidence="8">4'-phosphopantetheinyl transferase AcpS</fullName>
    </alternativeName>
</protein>
<keyword evidence="5 8" id="KW-0460">Magnesium</keyword>
<evidence type="ECO:0000256" key="2">
    <source>
        <dbReference type="ARBA" id="ARBA00022679"/>
    </source>
</evidence>
<gene>
    <name evidence="8 10" type="primary">acpS</name>
    <name evidence="10" type="ORF">HF878_00820</name>
</gene>
<dbReference type="GO" id="GO:0006633">
    <property type="term" value="P:fatty acid biosynthetic process"/>
    <property type="evidence" value="ECO:0007669"/>
    <property type="project" value="UniProtKB-UniRule"/>
</dbReference>
<evidence type="ECO:0000256" key="7">
    <source>
        <dbReference type="ARBA" id="ARBA00023160"/>
    </source>
</evidence>
<feature type="binding site" evidence="8">
    <location>
        <position position="8"/>
    </location>
    <ligand>
        <name>Mg(2+)</name>
        <dbReference type="ChEBI" id="CHEBI:18420"/>
    </ligand>
</feature>
<evidence type="ECO:0000256" key="3">
    <source>
        <dbReference type="ARBA" id="ARBA00022723"/>
    </source>
</evidence>
<evidence type="ECO:0000256" key="1">
    <source>
        <dbReference type="ARBA" id="ARBA00022516"/>
    </source>
</evidence>
<feature type="binding site" evidence="8">
    <location>
        <position position="56"/>
    </location>
    <ligand>
        <name>Mg(2+)</name>
        <dbReference type="ChEBI" id="CHEBI:18420"/>
    </ligand>
</feature>
<evidence type="ECO:0000256" key="8">
    <source>
        <dbReference type="HAMAP-Rule" id="MF_00101"/>
    </source>
</evidence>
<accession>A0A848B1E9</accession>
<dbReference type="GO" id="GO:0005737">
    <property type="term" value="C:cytoplasm"/>
    <property type="evidence" value="ECO:0007669"/>
    <property type="project" value="UniProtKB-SubCell"/>
</dbReference>
<keyword evidence="4 8" id="KW-0276">Fatty acid metabolism</keyword>
<comment type="catalytic activity">
    <reaction evidence="8">
        <text>apo-[ACP] + CoA = holo-[ACP] + adenosine 3',5'-bisphosphate + H(+)</text>
        <dbReference type="Rhea" id="RHEA:12068"/>
        <dbReference type="Rhea" id="RHEA-COMP:9685"/>
        <dbReference type="Rhea" id="RHEA-COMP:9690"/>
        <dbReference type="ChEBI" id="CHEBI:15378"/>
        <dbReference type="ChEBI" id="CHEBI:29999"/>
        <dbReference type="ChEBI" id="CHEBI:57287"/>
        <dbReference type="ChEBI" id="CHEBI:58343"/>
        <dbReference type="ChEBI" id="CHEBI:64479"/>
        <dbReference type="EC" id="2.7.8.7"/>
    </reaction>
</comment>
<keyword evidence="1 8" id="KW-0444">Lipid biosynthesis</keyword>
<dbReference type="InterPro" id="IPR002582">
    <property type="entry name" value="ACPS"/>
</dbReference>
<comment type="caution">
    <text evidence="10">The sequence shown here is derived from an EMBL/GenBank/DDBJ whole genome shotgun (WGS) entry which is preliminary data.</text>
</comment>
<keyword evidence="6 8" id="KW-0443">Lipid metabolism</keyword>
<comment type="similarity">
    <text evidence="8">Belongs to the P-Pant transferase superfamily. AcpS family.</text>
</comment>
<evidence type="ECO:0000313" key="10">
    <source>
        <dbReference type="EMBL" id="NMD98029.1"/>
    </source>
</evidence>
<dbReference type="RefSeq" id="WP_019543145.1">
    <property type="nucleotide sequence ID" value="NZ_JABAFA010000001.1"/>
</dbReference>
<proteinExistence type="inferred from homology"/>
<dbReference type="GO" id="GO:0000287">
    <property type="term" value="F:magnesium ion binding"/>
    <property type="evidence" value="ECO:0007669"/>
    <property type="project" value="UniProtKB-UniRule"/>
</dbReference>
<comment type="subcellular location">
    <subcellularLocation>
        <location evidence="8">Cytoplasm</location>
    </subcellularLocation>
</comment>
<name>A0A848B1E9_9FIRM</name>
<comment type="function">
    <text evidence="8">Transfers the 4'-phosphopantetheine moiety from coenzyme A to a Ser of acyl-carrier-protein.</text>
</comment>
<dbReference type="Gene3D" id="3.90.470.20">
    <property type="entry name" value="4'-phosphopantetheinyl transferase domain"/>
    <property type="match status" value="1"/>
</dbReference>
<dbReference type="EMBL" id="JABAFA010000001">
    <property type="protein sequence ID" value="NMD98029.1"/>
    <property type="molecule type" value="Genomic_DNA"/>
</dbReference>
<dbReference type="AlphaFoldDB" id="A0A848B1E9"/>
<dbReference type="GO" id="GO:0008897">
    <property type="term" value="F:holo-[acyl-carrier-protein] synthase activity"/>
    <property type="evidence" value="ECO:0007669"/>
    <property type="project" value="UniProtKB-UniRule"/>
</dbReference>
<dbReference type="NCBIfam" id="TIGR00556">
    <property type="entry name" value="pantethn_trn"/>
    <property type="match status" value="1"/>
</dbReference>
<dbReference type="EC" id="2.7.8.7" evidence="8"/>
<dbReference type="HAMAP" id="MF_00101">
    <property type="entry name" value="AcpS"/>
    <property type="match status" value="1"/>
</dbReference>
<evidence type="ECO:0000313" key="11">
    <source>
        <dbReference type="Proteomes" id="UP000543804"/>
    </source>
</evidence>
<keyword evidence="8" id="KW-0963">Cytoplasm</keyword>
<organism evidence="10 11">
    <name type="scientific">Selenomonas bovis</name>
    <dbReference type="NCBI Taxonomy" id="416586"/>
    <lineage>
        <taxon>Bacteria</taxon>
        <taxon>Bacillati</taxon>
        <taxon>Bacillota</taxon>
        <taxon>Negativicutes</taxon>
        <taxon>Selenomonadales</taxon>
        <taxon>Selenomonadaceae</taxon>
        <taxon>Selenomonas</taxon>
    </lineage>
</organism>
<sequence>MLAGIGTDIVEINRVRKAIANPRFRERVYTPAERGYCEGRGASMAASFAARFAGKEAVLKAFGTGLRGGTLQEIEILPDELGCPQVTLSGFFAELAQRKRVTRVAISLSHAREYATAQCVMEGAE</sequence>
<dbReference type="NCBIfam" id="TIGR00516">
    <property type="entry name" value="acpS"/>
    <property type="match status" value="1"/>
</dbReference>
<dbReference type="Proteomes" id="UP000543804">
    <property type="component" value="Unassembled WGS sequence"/>
</dbReference>
<evidence type="ECO:0000256" key="6">
    <source>
        <dbReference type="ARBA" id="ARBA00023098"/>
    </source>
</evidence>
<reference evidence="10 11" key="1">
    <citation type="submission" date="2020-04" db="EMBL/GenBank/DDBJ databases">
        <authorList>
            <person name="Hitch T.C.A."/>
            <person name="Wylensek D."/>
            <person name="Clavel T."/>
        </authorList>
    </citation>
    <scope>NUCLEOTIDE SEQUENCE [LARGE SCALE GENOMIC DNA]</scope>
    <source>
        <strain evidence="10 11">PG-130-P53-12</strain>
    </source>
</reference>
<keyword evidence="11" id="KW-1185">Reference proteome</keyword>
<evidence type="ECO:0000259" key="9">
    <source>
        <dbReference type="Pfam" id="PF01648"/>
    </source>
</evidence>
<keyword evidence="2 8" id="KW-0808">Transferase</keyword>
<evidence type="ECO:0000256" key="5">
    <source>
        <dbReference type="ARBA" id="ARBA00022842"/>
    </source>
</evidence>
<keyword evidence="3 8" id="KW-0479">Metal-binding</keyword>